<sequence>MNQLSITKTMSSREIADIAGKPHSDVLKSIRKMESAWEKVTEGKFSLSEYTDSTGRKLPQYELTKTECLYIATKFNDEARARLVIRWEDLEAKKQRNEPLLIGQDNRKRRMELIELIRVNLLRGDVVAVARENGFSRERCENVMRHRVFHPEIVKALYDKAMKRKKSLGIPVSEMIDNLNQ</sequence>
<dbReference type="InterPro" id="IPR014054">
    <property type="entry name" value="Phage_regulatory_Rha"/>
</dbReference>
<proteinExistence type="predicted"/>
<comment type="caution">
    <text evidence="1">The sequence shown here is derived from an EMBL/GenBank/DDBJ whole genome shotgun (WGS) entry which is preliminary data.</text>
</comment>
<organism evidence="1 2">
    <name type="scientific">Riemerella anatipestifer</name>
    <name type="common">Moraxella anatipestifer</name>
    <dbReference type="NCBI Taxonomy" id="34085"/>
    <lineage>
        <taxon>Bacteria</taxon>
        <taxon>Pseudomonadati</taxon>
        <taxon>Bacteroidota</taxon>
        <taxon>Flavobacteriia</taxon>
        <taxon>Flavobacteriales</taxon>
        <taxon>Weeksellaceae</taxon>
        <taxon>Riemerella</taxon>
    </lineage>
</organism>
<dbReference type="EMBL" id="JAQZHK010000005">
    <property type="protein sequence ID" value="MDY3512993.1"/>
    <property type="molecule type" value="Genomic_DNA"/>
</dbReference>
<evidence type="ECO:0000313" key="1">
    <source>
        <dbReference type="EMBL" id="MDY3512993.1"/>
    </source>
</evidence>
<reference evidence="1" key="1">
    <citation type="submission" date="2023-01" db="EMBL/GenBank/DDBJ databases">
        <title>Genome-based studies on antimicrobial resistance profiles of Riemerella anatipestifer in China, 1994 to 2021.</title>
        <authorList>
            <person name="Yang Z."/>
            <person name="Zhu D."/>
        </authorList>
    </citation>
    <scope>NUCLEOTIDE SEQUENCE</scope>
    <source>
        <strain evidence="1">RCAD1218</strain>
    </source>
</reference>
<accession>A0AAP6HGH9</accession>
<dbReference type="Proteomes" id="UP001284033">
    <property type="component" value="Unassembled WGS sequence"/>
</dbReference>
<name>A0AAP6HGH9_RIEAN</name>
<evidence type="ECO:0000313" key="2">
    <source>
        <dbReference type="Proteomes" id="UP001284033"/>
    </source>
</evidence>
<protein>
    <submittedName>
        <fullName evidence="1">Rha family transcriptional regulator</fullName>
    </submittedName>
</protein>
<gene>
    <name evidence="1" type="ORF">PG303_07180</name>
</gene>
<dbReference type="Pfam" id="PF09669">
    <property type="entry name" value="Phage_pRha"/>
    <property type="match status" value="1"/>
</dbReference>
<dbReference type="AlphaFoldDB" id="A0AAP6HGH9"/>